<sequence length="460" mass="51430">MNRFNLVPGPTQEVLVASPGLAAGFSGGMGRLPAMGWNSWNEYACDINEGVFLETGELMVSLGLRDLGYEYVNIDDCWSDKERRRDDETKRIVVDSEKFPRGISYVADEIHKLGLKGMKGLLGMKISTLLRGQNGALTVCYFTWPKASVTRLTESLDLKYDNCNVPPEWADQYPYDPALTSNPVPPRGYDYARSNTSVRFSRMRDALQQQSRLIHYSLCAWGHAHVERWGHETGHSWRMWGDILPQWSGRAGFSWGIMPIVNQAARHWEDSSFWGHNDWDMLEVGNGDLTFEENRSHFALWAALKSPLIIGTPLKGIDRKVLGILSNKELIDFSQDTHYSDSARPFGLEGPVPPTVDDTAHPPSHWVGISVKGIHVFLLNTGAEEAVLAVEFDKTPGLNKQRVYLVHDMWTGEDLGVFLDGFALSVKAHDTAALRFTTPQGNHPDANWAPGESERSEGGD</sequence>
<reference evidence="1" key="1">
    <citation type="submission" date="2020-04" db="EMBL/GenBank/DDBJ databases">
        <authorList>
            <person name="Broberg M."/>
        </authorList>
    </citation>
    <scope>NUCLEOTIDE SEQUENCE</scope>
</reference>
<comment type="caution">
    <text evidence="1">The sequence shown here is derived from an EMBL/GenBank/DDBJ whole genome shotgun (WGS) entry which is preliminary data.</text>
</comment>
<gene>
    <name evidence="1" type="ORF">CRV2_00010725</name>
</gene>
<protein>
    <submittedName>
        <fullName evidence="1">Uncharacterized protein</fullName>
    </submittedName>
</protein>
<dbReference type="Proteomes" id="UP000836387">
    <property type="component" value="Unassembled WGS sequence"/>
</dbReference>
<dbReference type="EMBL" id="CADEHS020000008">
    <property type="protein sequence ID" value="CAG9944634.1"/>
    <property type="molecule type" value="Genomic_DNA"/>
</dbReference>
<evidence type="ECO:0000313" key="2">
    <source>
        <dbReference type="Proteomes" id="UP000836387"/>
    </source>
</evidence>
<accession>A0ACA9TUQ3</accession>
<evidence type="ECO:0000313" key="1">
    <source>
        <dbReference type="EMBL" id="CAG9944634.1"/>
    </source>
</evidence>
<reference evidence="1" key="2">
    <citation type="submission" date="2021-10" db="EMBL/GenBank/DDBJ databases">
        <authorList>
            <person name="Piombo E."/>
        </authorList>
    </citation>
    <scope>NUCLEOTIDE SEQUENCE</scope>
</reference>
<organism evidence="1 2">
    <name type="scientific">Clonostachys rosea f. rosea IK726</name>
    <dbReference type="NCBI Taxonomy" id="1349383"/>
    <lineage>
        <taxon>Eukaryota</taxon>
        <taxon>Fungi</taxon>
        <taxon>Dikarya</taxon>
        <taxon>Ascomycota</taxon>
        <taxon>Pezizomycotina</taxon>
        <taxon>Sordariomycetes</taxon>
        <taxon>Hypocreomycetidae</taxon>
        <taxon>Hypocreales</taxon>
        <taxon>Bionectriaceae</taxon>
        <taxon>Clonostachys</taxon>
    </lineage>
</organism>
<name>A0ACA9TUQ3_BIOOC</name>
<proteinExistence type="predicted"/>
<keyword evidence="2" id="KW-1185">Reference proteome</keyword>